<dbReference type="STRING" id="1353952.A0A165HM91"/>
<evidence type="ECO:0000313" key="5">
    <source>
        <dbReference type="EMBL" id="KZT59469.1"/>
    </source>
</evidence>
<dbReference type="Gene3D" id="2.130.10.10">
    <property type="entry name" value="YVTN repeat-like/Quinoprotein amine dehydrogenase"/>
    <property type="match status" value="2"/>
</dbReference>
<evidence type="ECO:0000256" key="3">
    <source>
        <dbReference type="PROSITE-ProRule" id="PRU00221"/>
    </source>
</evidence>
<feature type="repeat" description="WD" evidence="3">
    <location>
        <begin position="197"/>
        <end position="238"/>
    </location>
</feature>
<reference evidence="5 6" key="1">
    <citation type="journal article" date="2016" name="Mol. Biol. Evol.">
        <title>Comparative Genomics of Early-Diverging Mushroom-Forming Fungi Provides Insights into the Origins of Lignocellulose Decay Capabilities.</title>
        <authorList>
            <person name="Nagy L.G."/>
            <person name="Riley R."/>
            <person name="Tritt A."/>
            <person name="Adam C."/>
            <person name="Daum C."/>
            <person name="Floudas D."/>
            <person name="Sun H."/>
            <person name="Yadav J.S."/>
            <person name="Pangilinan J."/>
            <person name="Larsson K.H."/>
            <person name="Matsuura K."/>
            <person name="Barry K."/>
            <person name="Labutti K."/>
            <person name="Kuo R."/>
            <person name="Ohm R.A."/>
            <person name="Bhattacharya S.S."/>
            <person name="Shirouzu T."/>
            <person name="Yoshinaga Y."/>
            <person name="Martin F.M."/>
            <person name="Grigoriev I.V."/>
            <person name="Hibbett D.S."/>
        </authorList>
    </citation>
    <scope>NUCLEOTIDE SEQUENCE [LARGE SCALE GENOMIC DNA]</scope>
    <source>
        <strain evidence="5 6">HHB12733</strain>
    </source>
</reference>
<evidence type="ECO:0000313" key="6">
    <source>
        <dbReference type="Proteomes" id="UP000076842"/>
    </source>
</evidence>
<feature type="region of interest" description="Disordered" evidence="4">
    <location>
        <begin position="421"/>
        <end position="466"/>
    </location>
</feature>
<name>A0A165HM91_9BASI</name>
<dbReference type="SUPFAM" id="SSF50978">
    <property type="entry name" value="WD40 repeat-like"/>
    <property type="match status" value="1"/>
</dbReference>
<dbReference type="PROSITE" id="PS00678">
    <property type="entry name" value="WD_REPEATS_1"/>
    <property type="match status" value="2"/>
</dbReference>
<keyword evidence="6" id="KW-1185">Reference proteome</keyword>
<dbReference type="AlphaFoldDB" id="A0A165HM91"/>
<proteinExistence type="predicted"/>
<gene>
    <name evidence="5" type="ORF">CALCODRAFT_466877</name>
</gene>
<feature type="region of interest" description="Disordered" evidence="4">
    <location>
        <begin position="1"/>
        <end position="55"/>
    </location>
</feature>
<dbReference type="SMART" id="SM00320">
    <property type="entry name" value="WD40"/>
    <property type="match status" value="5"/>
</dbReference>
<evidence type="ECO:0000256" key="2">
    <source>
        <dbReference type="ARBA" id="ARBA00022737"/>
    </source>
</evidence>
<feature type="compositionally biased region" description="Acidic residues" evidence="4">
    <location>
        <begin position="428"/>
        <end position="455"/>
    </location>
</feature>
<sequence length="466" mass="50195">MPTKGSIRVGVSRPGPEKKKARIANGKQLTPVKKPAVRRPPTSPSKSLSKAKAVSETAHIIEPTPPSRPCKSFVIVSGSYEKLLYGLEGSFPEPSEASTSTAPVPTLKPKFIFPAHVGSVRAIATSPDGGKWLATGSTDEIVKVWNLKRRKEIGGLVQHDGSITYLGFPTRSTLVSASEDGTIALFRVRGWELLRSLKGHTGRVNCVAVHPSGKVALSVGKDRTLRMWDLIRGKGVASVKLGKEGELVRWNAEGTMFAVGATKEVDLYTTDMKLLSTISHPSRIHDVRFCKTDDGASEVLLVTAEDKKVSIYQLPEGEGAAVVIAELFGHTNRVKSVDTIQVSLPAVDDASRTTVYAVTASSDGFINLYDLAAIPKPSSDAATSPLQISPITSYNTKGTRLTCVAFAEGEVEGDDIALAVNGKRKRDDEEETDVIDASELGEEEEEVEEEEEEFGGFEGEKDDEHL</sequence>
<dbReference type="EMBL" id="KV423940">
    <property type="protein sequence ID" value="KZT59469.1"/>
    <property type="molecule type" value="Genomic_DNA"/>
</dbReference>
<dbReference type="InterPro" id="IPR051959">
    <property type="entry name" value="PAK1-Kinase_Regulator"/>
</dbReference>
<dbReference type="Pfam" id="PF00400">
    <property type="entry name" value="WD40"/>
    <property type="match status" value="3"/>
</dbReference>
<dbReference type="PROSITE" id="PS50294">
    <property type="entry name" value="WD_REPEATS_REGION"/>
    <property type="match status" value="2"/>
</dbReference>
<protein>
    <submittedName>
        <fullName evidence="5">WD40 repeat-like protein</fullName>
    </submittedName>
</protein>
<dbReference type="InterPro" id="IPR036322">
    <property type="entry name" value="WD40_repeat_dom_sf"/>
</dbReference>
<accession>A0A165HM91</accession>
<dbReference type="InterPro" id="IPR019775">
    <property type="entry name" value="WD40_repeat_CS"/>
</dbReference>
<dbReference type="FunCoup" id="A0A165HM91">
    <property type="interactions" value="388"/>
</dbReference>
<evidence type="ECO:0000256" key="1">
    <source>
        <dbReference type="ARBA" id="ARBA00022574"/>
    </source>
</evidence>
<dbReference type="OrthoDB" id="308449at2759"/>
<feature type="repeat" description="WD" evidence="3">
    <location>
        <begin position="113"/>
        <end position="155"/>
    </location>
</feature>
<dbReference type="PANTHER" id="PTHR44675">
    <property type="entry name" value="PAK1 INTERACTING PROTEIN 1"/>
    <property type="match status" value="1"/>
</dbReference>
<dbReference type="InterPro" id="IPR001680">
    <property type="entry name" value="WD40_rpt"/>
</dbReference>
<evidence type="ECO:0000256" key="4">
    <source>
        <dbReference type="SAM" id="MobiDB-lite"/>
    </source>
</evidence>
<dbReference type="PROSITE" id="PS50082">
    <property type="entry name" value="WD_REPEATS_2"/>
    <property type="match status" value="2"/>
</dbReference>
<dbReference type="Proteomes" id="UP000076842">
    <property type="component" value="Unassembled WGS sequence"/>
</dbReference>
<dbReference type="PANTHER" id="PTHR44675:SF1">
    <property type="entry name" value="P21-ACTIVATED PROTEIN KINASE-INTERACTING PROTEIN 1"/>
    <property type="match status" value="1"/>
</dbReference>
<organism evidence="5 6">
    <name type="scientific">Calocera cornea HHB12733</name>
    <dbReference type="NCBI Taxonomy" id="1353952"/>
    <lineage>
        <taxon>Eukaryota</taxon>
        <taxon>Fungi</taxon>
        <taxon>Dikarya</taxon>
        <taxon>Basidiomycota</taxon>
        <taxon>Agaricomycotina</taxon>
        <taxon>Dacrymycetes</taxon>
        <taxon>Dacrymycetales</taxon>
        <taxon>Dacrymycetaceae</taxon>
        <taxon>Calocera</taxon>
    </lineage>
</organism>
<keyword evidence="2" id="KW-0677">Repeat</keyword>
<dbReference type="InParanoid" id="A0A165HM91"/>
<keyword evidence="1 3" id="KW-0853">WD repeat</keyword>
<dbReference type="InterPro" id="IPR015943">
    <property type="entry name" value="WD40/YVTN_repeat-like_dom_sf"/>
</dbReference>